<dbReference type="Proteomes" id="UP000245926">
    <property type="component" value="Chromosome"/>
</dbReference>
<dbReference type="InterPro" id="IPR036291">
    <property type="entry name" value="NAD(P)-bd_dom_sf"/>
</dbReference>
<accession>A0A2U8WD02</accession>
<dbReference type="KEGG" id="mets:DK389_29925"/>
<dbReference type="RefSeq" id="WP_109895254.1">
    <property type="nucleotide sequence ID" value="NZ_CP029550.1"/>
</dbReference>
<evidence type="ECO:0000313" key="1">
    <source>
        <dbReference type="EMBL" id="AWN43959.1"/>
    </source>
</evidence>
<gene>
    <name evidence="1" type="ORF">DK389_29925</name>
</gene>
<proteinExistence type="predicted"/>
<dbReference type="PANTHER" id="PTHR43431:SF7">
    <property type="entry name" value="OXIDOREDUCTASE, SHORT CHAIN DEHYDROGENASE_REDUCTASE FAMILY (AFU_ORTHOLOGUE AFUA_5G14000)"/>
    <property type="match status" value="1"/>
</dbReference>
<dbReference type="OrthoDB" id="5513072at2"/>
<dbReference type="Gene3D" id="3.40.50.720">
    <property type="entry name" value="NAD(P)-binding Rossmann-like Domain"/>
    <property type="match status" value="1"/>
</dbReference>
<organism evidence="1 2">
    <name type="scientific">Methylobacterium durans</name>
    <dbReference type="NCBI Taxonomy" id="2202825"/>
    <lineage>
        <taxon>Bacteria</taxon>
        <taxon>Pseudomonadati</taxon>
        <taxon>Pseudomonadota</taxon>
        <taxon>Alphaproteobacteria</taxon>
        <taxon>Hyphomicrobiales</taxon>
        <taxon>Methylobacteriaceae</taxon>
        <taxon>Methylobacterium</taxon>
    </lineage>
</organism>
<dbReference type="InterPro" id="IPR002347">
    <property type="entry name" value="SDR_fam"/>
</dbReference>
<reference evidence="2" key="1">
    <citation type="submission" date="2018-05" db="EMBL/GenBank/DDBJ databases">
        <title>Complete Genome Sequence of Methylobacterium sp. 17SD2-17.</title>
        <authorList>
            <person name="Srinivasan S."/>
        </authorList>
    </citation>
    <scope>NUCLEOTIDE SEQUENCE [LARGE SCALE GENOMIC DNA]</scope>
    <source>
        <strain evidence="2">17SD2-17</strain>
    </source>
</reference>
<keyword evidence="2" id="KW-1185">Reference proteome</keyword>
<protein>
    <submittedName>
        <fullName evidence="1">Oxidoreductase</fullName>
    </submittedName>
</protein>
<dbReference type="EMBL" id="CP029550">
    <property type="protein sequence ID" value="AWN43959.1"/>
    <property type="molecule type" value="Genomic_DNA"/>
</dbReference>
<dbReference type="PANTHER" id="PTHR43431">
    <property type="entry name" value="OXIDOREDUCTASE, SHORT CHAIN DEHYDROGENASE/REDUCTASE FAMILY (AFU_ORTHOLOGUE AFUA_5G14000)"/>
    <property type="match status" value="1"/>
</dbReference>
<dbReference type="PRINTS" id="PR00081">
    <property type="entry name" value="GDHRDH"/>
</dbReference>
<sequence>MIPRYQRALIVGAGSGLSASLARLFAGEGMRVGLAARDVGKLDALAAETGAAIHACDACRPAEVEALFARLELALGGHPDVVVYNASGRLRGPLVDLDPAAVERALAVTAFGGFLVAQAAARRMLPARHGALLFTGASASLKGFAGSSPFAMGKFALRGLSESLARELQPQGIHVAHFVIDGAIRNPARGGEPPDAPDSTLDPDAIARAYRDLLRQDRSAWTSEVALRPWVERF</sequence>
<dbReference type="SUPFAM" id="SSF51735">
    <property type="entry name" value="NAD(P)-binding Rossmann-fold domains"/>
    <property type="match status" value="1"/>
</dbReference>
<evidence type="ECO:0000313" key="2">
    <source>
        <dbReference type="Proteomes" id="UP000245926"/>
    </source>
</evidence>
<dbReference type="AlphaFoldDB" id="A0A2U8WD02"/>
<name>A0A2U8WD02_9HYPH</name>
<dbReference type="Pfam" id="PF00106">
    <property type="entry name" value="adh_short"/>
    <property type="match status" value="1"/>
</dbReference>